<dbReference type="STRING" id="436010.A0A167WXF6"/>
<organism evidence="1 2">
    <name type="scientific">Athelia psychrophila</name>
    <dbReference type="NCBI Taxonomy" id="1759441"/>
    <lineage>
        <taxon>Eukaryota</taxon>
        <taxon>Fungi</taxon>
        <taxon>Dikarya</taxon>
        <taxon>Basidiomycota</taxon>
        <taxon>Agaricomycotina</taxon>
        <taxon>Agaricomycetes</taxon>
        <taxon>Agaricomycetidae</taxon>
        <taxon>Atheliales</taxon>
        <taxon>Atheliaceae</taxon>
        <taxon>Athelia</taxon>
    </lineage>
</organism>
<proteinExistence type="predicted"/>
<sequence>MYGSTILALMHFWSSEKYFWIADADVVKTVVFQKDVEASCILPALEFYGPNLLSSQEVNWKRHRAVAAPAFIQQQPSLKPFASSTNGLHLPTDGSDAEIDVRFIMTQALATLLLISSAGFGSSMHWSPVPSTTLDIPTSGLLPFSDAVMSTTHNLYVKSLAPKFLDGY</sequence>
<gene>
    <name evidence="1" type="ORF">FIBSPDRAFT_1053458</name>
</gene>
<evidence type="ECO:0000313" key="2">
    <source>
        <dbReference type="Proteomes" id="UP000076532"/>
    </source>
</evidence>
<evidence type="ECO:0000313" key="1">
    <source>
        <dbReference type="EMBL" id="KZP06593.1"/>
    </source>
</evidence>
<protein>
    <submittedName>
        <fullName evidence="1">Uncharacterized protein</fullName>
    </submittedName>
</protein>
<dbReference type="EMBL" id="KV417780">
    <property type="protein sequence ID" value="KZP06593.1"/>
    <property type="molecule type" value="Genomic_DNA"/>
</dbReference>
<dbReference type="AlphaFoldDB" id="A0A167WXF6"/>
<name>A0A167WXF6_9AGAM</name>
<accession>A0A167WXF6</accession>
<dbReference type="Proteomes" id="UP000076532">
    <property type="component" value="Unassembled WGS sequence"/>
</dbReference>
<keyword evidence="2" id="KW-1185">Reference proteome</keyword>
<dbReference type="OrthoDB" id="1470350at2759"/>
<reference evidence="1 2" key="1">
    <citation type="journal article" date="2016" name="Mol. Biol. Evol.">
        <title>Comparative Genomics of Early-Diverging Mushroom-Forming Fungi Provides Insights into the Origins of Lignocellulose Decay Capabilities.</title>
        <authorList>
            <person name="Nagy L.G."/>
            <person name="Riley R."/>
            <person name="Tritt A."/>
            <person name="Adam C."/>
            <person name="Daum C."/>
            <person name="Floudas D."/>
            <person name="Sun H."/>
            <person name="Yadav J.S."/>
            <person name="Pangilinan J."/>
            <person name="Larsson K.H."/>
            <person name="Matsuura K."/>
            <person name="Barry K."/>
            <person name="Labutti K."/>
            <person name="Kuo R."/>
            <person name="Ohm R.A."/>
            <person name="Bhattacharya S.S."/>
            <person name="Shirouzu T."/>
            <person name="Yoshinaga Y."/>
            <person name="Martin F.M."/>
            <person name="Grigoriev I.V."/>
            <person name="Hibbett D.S."/>
        </authorList>
    </citation>
    <scope>NUCLEOTIDE SEQUENCE [LARGE SCALE GENOMIC DNA]</scope>
    <source>
        <strain evidence="1 2">CBS 109695</strain>
    </source>
</reference>